<keyword evidence="4 7" id="KW-1133">Transmembrane helix</keyword>
<evidence type="ECO:0000256" key="4">
    <source>
        <dbReference type="ARBA" id="ARBA00022989"/>
    </source>
</evidence>
<evidence type="ECO:0000259" key="8">
    <source>
        <dbReference type="Pfam" id="PF02687"/>
    </source>
</evidence>
<keyword evidence="2" id="KW-1003">Cell membrane</keyword>
<comment type="similarity">
    <text evidence="6">Belongs to the ABC-4 integral membrane protein family.</text>
</comment>
<feature type="transmembrane region" description="Helical" evidence="7">
    <location>
        <begin position="336"/>
        <end position="361"/>
    </location>
</feature>
<feature type="transmembrane region" description="Helical" evidence="7">
    <location>
        <begin position="792"/>
        <end position="814"/>
    </location>
</feature>
<feature type="transmembrane region" description="Helical" evidence="7">
    <location>
        <begin position="834"/>
        <end position="859"/>
    </location>
</feature>
<feature type="transmembrane region" description="Helical" evidence="7">
    <location>
        <begin position="459"/>
        <end position="485"/>
    </location>
</feature>
<gene>
    <name evidence="9" type="ORF">BKA23_2313</name>
</gene>
<dbReference type="InterPro" id="IPR050250">
    <property type="entry name" value="Macrolide_Exporter_MacB"/>
</dbReference>
<dbReference type="InterPro" id="IPR003838">
    <property type="entry name" value="ABC3_permease_C"/>
</dbReference>
<keyword evidence="3 7" id="KW-0812">Transmembrane</keyword>
<feature type="transmembrane region" description="Helical" evidence="7">
    <location>
        <begin position="292"/>
        <end position="315"/>
    </location>
</feature>
<dbReference type="PANTHER" id="PTHR30572:SF4">
    <property type="entry name" value="ABC TRANSPORTER PERMEASE YTRF"/>
    <property type="match status" value="1"/>
</dbReference>
<comment type="caution">
    <text evidence="9">The sequence shown here is derived from an EMBL/GenBank/DDBJ whole genome shotgun (WGS) entry which is preliminary data.</text>
</comment>
<dbReference type="Proteomes" id="UP000318297">
    <property type="component" value="Unassembled WGS sequence"/>
</dbReference>
<feature type="transmembrane region" description="Helical" evidence="7">
    <location>
        <begin position="506"/>
        <end position="526"/>
    </location>
</feature>
<evidence type="ECO:0000256" key="2">
    <source>
        <dbReference type="ARBA" id="ARBA00022475"/>
    </source>
</evidence>
<feature type="transmembrane region" description="Helical" evidence="7">
    <location>
        <begin position="424"/>
        <end position="447"/>
    </location>
</feature>
<dbReference type="GO" id="GO:0022857">
    <property type="term" value="F:transmembrane transporter activity"/>
    <property type="evidence" value="ECO:0007669"/>
    <property type="project" value="TreeGrafter"/>
</dbReference>
<keyword evidence="10" id="KW-1185">Reference proteome</keyword>
<evidence type="ECO:0000256" key="6">
    <source>
        <dbReference type="ARBA" id="ARBA00038076"/>
    </source>
</evidence>
<evidence type="ECO:0000313" key="9">
    <source>
        <dbReference type="EMBL" id="TWE09968.1"/>
    </source>
</evidence>
<proteinExistence type="inferred from homology"/>
<sequence length="874" mass="90402">MWGRLVLLSGIARRSRWLQGVLLGLTVCLMVASAAAVPLLSRSFEYALIQFHARSEGTVGSEVQLTTSGGGLEPATTVSSWLDPRVRAVTGPPTQSSTVLANWPAMSVYVSVQYTQGGCGQVRIVQGRCPNGPNQVMMSTATWQQASLQHLRLGSTVDLGVSLASTYGAGPFDAPLPVTVVGVYSASADAFWGGNDPGRYMQSPKGGTEASATLLTDSATFAGQLTTSGAHQWANVATSATFPLKYTALTPQTLAAATAGLQATASHNVSVYESLSQVQSQTHEDVTQVRQILPVLFVQLGTVLLILLLQIVRFLADARRGEAAVLKMRGNGTVGVLRLGAAEFAPAYVLGALTGMALAYGVDQLTRVWWLPARIGPAWDWWALIAGCGAALVALGVWLACWWAMGRSSITLLLRARPPRRRGIAVSAPLAVLAAVCVIGVVLTATHSVTGALVQVTPVLLAGLVALVVAVGLAPVAAWAVRGLLAARAATGALAAAQLGRRAGAALALTTLIVTAALMVLSISVYSRGEQNRATRTAADLGASVVIDAAADSGSPTGPGLVAAVDSVDPHHREFSPAVEITADSSIGISVLGVVPSDMQRIGARTGLAQQVPWAALAGGSADEPAAIASAWTTPSSVGQVIDGPTMNDQSGPFKVVSVLPYVPGAGAQTIVVNLKYLLAQGDRTDNLAFQVFSSTDDPAALHRLTAALNNEGFDQVSIMTTRQIRAGYDATATAWASKLNLVVSALSVLAALASVALIAVASAGDRRRDLRALATGGVHRRMLRRATIGEFALLALVGSVIGAITAPVAAWLTGPTMLWWSSPPAQPLTRTGFSWLPGSAAAVLLVLALVVVAAGFGWRLTSSVDDSHAKVSE</sequence>
<evidence type="ECO:0000256" key="7">
    <source>
        <dbReference type="SAM" id="Phobius"/>
    </source>
</evidence>
<feature type="transmembrane region" description="Helical" evidence="7">
    <location>
        <begin position="742"/>
        <end position="762"/>
    </location>
</feature>
<protein>
    <submittedName>
        <fullName evidence="9">Putative lysophospholipase L1 biosynthesis ABC-type transport system permease subunit</fullName>
    </submittedName>
</protein>
<dbReference type="GO" id="GO:0005886">
    <property type="term" value="C:plasma membrane"/>
    <property type="evidence" value="ECO:0007669"/>
    <property type="project" value="UniProtKB-SubCell"/>
</dbReference>
<evidence type="ECO:0000256" key="3">
    <source>
        <dbReference type="ARBA" id="ARBA00022692"/>
    </source>
</evidence>
<feature type="domain" description="ABC3 transporter permease C-terminal" evidence="8">
    <location>
        <begin position="743"/>
        <end position="855"/>
    </location>
</feature>
<dbReference type="AlphaFoldDB" id="A0A561E2Y0"/>
<name>A0A561E2Y0_9MICO</name>
<comment type="subcellular location">
    <subcellularLocation>
        <location evidence="1">Cell membrane</location>
        <topology evidence="1">Multi-pass membrane protein</topology>
    </subcellularLocation>
</comment>
<evidence type="ECO:0000313" key="10">
    <source>
        <dbReference type="Proteomes" id="UP000318297"/>
    </source>
</evidence>
<accession>A0A561E2Y0</accession>
<dbReference type="EMBL" id="VIVQ01000002">
    <property type="protein sequence ID" value="TWE09968.1"/>
    <property type="molecule type" value="Genomic_DNA"/>
</dbReference>
<reference evidence="9 10" key="1">
    <citation type="submission" date="2019-06" db="EMBL/GenBank/DDBJ databases">
        <title>Sequencing the genomes of 1000 actinobacteria strains.</title>
        <authorList>
            <person name="Klenk H.-P."/>
        </authorList>
    </citation>
    <scope>NUCLEOTIDE SEQUENCE [LARGE SCALE GENOMIC DNA]</scope>
    <source>
        <strain evidence="9 10">DSM 19560</strain>
    </source>
</reference>
<keyword evidence="5 7" id="KW-0472">Membrane</keyword>
<evidence type="ECO:0000256" key="1">
    <source>
        <dbReference type="ARBA" id="ARBA00004651"/>
    </source>
</evidence>
<dbReference type="Pfam" id="PF02687">
    <property type="entry name" value="FtsX"/>
    <property type="match status" value="1"/>
</dbReference>
<evidence type="ECO:0000256" key="5">
    <source>
        <dbReference type="ARBA" id="ARBA00023136"/>
    </source>
</evidence>
<feature type="transmembrane region" description="Helical" evidence="7">
    <location>
        <begin position="381"/>
        <end position="403"/>
    </location>
</feature>
<dbReference type="PANTHER" id="PTHR30572">
    <property type="entry name" value="MEMBRANE COMPONENT OF TRANSPORTER-RELATED"/>
    <property type="match status" value="1"/>
</dbReference>
<organism evidence="9 10">
    <name type="scientific">Rudaeicoccus suwonensis</name>
    <dbReference type="NCBI Taxonomy" id="657409"/>
    <lineage>
        <taxon>Bacteria</taxon>
        <taxon>Bacillati</taxon>
        <taxon>Actinomycetota</taxon>
        <taxon>Actinomycetes</taxon>
        <taxon>Micrococcales</taxon>
        <taxon>Dermacoccaceae</taxon>
        <taxon>Rudaeicoccus</taxon>
    </lineage>
</organism>